<dbReference type="InterPro" id="IPR017871">
    <property type="entry name" value="ABC_transporter-like_CS"/>
</dbReference>
<dbReference type="Gene3D" id="3.40.50.300">
    <property type="entry name" value="P-loop containing nucleotide triphosphate hydrolases"/>
    <property type="match status" value="1"/>
</dbReference>
<feature type="domain" description="ABC transporter" evidence="7">
    <location>
        <begin position="31"/>
        <end position="262"/>
    </location>
</feature>
<dbReference type="CDD" id="cd03293">
    <property type="entry name" value="ABC_NrtD_SsuB_transporters"/>
    <property type="match status" value="1"/>
</dbReference>
<dbReference type="SUPFAM" id="SSF52540">
    <property type="entry name" value="P-loop containing nucleoside triphosphate hydrolases"/>
    <property type="match status" value="1"/>
</dbReference>
<evidence type="ECO:0000313" key="9">
    <source>
        <dbReference type="Proteomes" id="UP000494174"/>
    </source>
</evidence>
<keyword evidence="5" id="KW-0547">Nucleotide-binding</keyword>
<dbReference type="InterPro" id="IPR003593">
    <property type="entry name" value="AAA+_ATPase"/>
</dbReference>
<proteinExistence type="inferred from homology"/>
<dbReference type="SMART" id="SM00382">
    <property type="entry name" value="AAA"/>
    <property type="match status" value="1"/>
</dbReference>
<evidence type="ECO:0000256" key="3">
    <source>
        <dbReference type="ARBA" id="ARBA00022475"/>
    </source>
</evidence>
<sequence length="302" mass="33805">MQNPQAVPDYLMQSDAVRERFARLKTRDVILDVRHVGKRFTTPQGECVALDDISFRTYRREFVCVIGPSGCGKSTLIRILAGLDAQTSGELLLDGKPVQGPGADRGMVFQGYTLFPWLTVKKNVMFGLRMNGSSSGEAEREALQWLDLVGLTRFADVYPHQLSGGMKQRVAIARALANRPRILLMDEPFGALDAQTRARMQTHLLDIWRNIDVTILFITHDLDEAIFLADRILVLKANPGGVQELIEVPVPRPRDYSQVNTPEFIATKARLEALIHPKEAVAMDDGVRPHMIRMTDVSDNVE</sequence>
<reference evidence="8 9" key="1">
    <citation type="submission" date="2019-09" db="EMBL/GenBank/DDBJ databases">
        <authorList>
            <person name="Depoorter E."/>
        </authorList>
    </citation>
    <scope>NUCLEOTIDE SEQUENCE [LARGE SCALE GENOMIC DNA]</scope>
    <source>
        <strain evidence="8">R-15945</strain>
    </source>
</reference>
<gene>
    <name evidence="8" type="ORF">BLA15945_04401</name>
</gene>
<organism evidence="8 9">
    <name type="scientific">Burkholderia lata (strain ATCC 17760 / DSM 23089 / LMG 22485 / NCIMB 9086 / R18194 / 383)</name>
    <dbReference type="NCBI Taxonomy" id="482957"/>
    <lineage>
        <taxon>Bacteria</taxon>
        <taxon>Pseudomonadati</taxon>
        <taxon>Pseudomonadota</taxon>
        <taxon>Betaproteobacteria</taxon>
        <taxon>Burkholderiales</taxon>
        <taxon>Burkholderiaceae</taxon>
        <taxon>Burkholderia</taxon>
        <taxon>Burkholderia cepacia complex</taxon>
    </lineage>
</organism>
<dbReference type="AlphaFoldDB" id="A0A6P2N3Z4"/>
<dbReference type="InterPro" id="IPR027417">
    <property type="entry name" value="P-loop_NTPase"/>
</dbReference>
<evidence type="ECO:0000256" key="1">
    <source>
        <dbReference type="ARBA" id="ARBA00005417"/>
    </source>
</evidence>
<keyword evidence="2" id="KW-0813">Transport</keyword>
<dbReference type="PANTHER" id="PTHR42788">
    <property type="entry name" value="TAURINE IMPORT ATP-BINDING PROTEIN-RELATED"/>
    <property type="match status" value="1"/>
</dbReference>
<comment type="similarity">
    <text evidence="1">Belongs to the ABC transporter superfamily.</text>
</comment>
<accession>A0A6P2N3Z4</accession>
<dbReference type="PANTHER" id="PTHR42788:SF13">
    <property type="entry name" value="ALIPHATIC SULFONATES IMPORT ATP-BINDING PROTEIN SSUB"/>
    <property type="match status" value="1"/>
</dbReference>
<evidence type="ECO:0000313" key="8">
    <source>
        <dbReference type="EMBL" id="VWB91246.1"/>
    </source>
</evidence>
<dbReference type="InterPro" id="IPR003439">
    <property type="entry name" value="ABC_transporter-like_ATP-bd"/>
</dbReference>
<evidence type="ECO:0000259" key="7">
    <source>
        <dbReference type="PROSITE" id="PS50893"/>
    </source>
</evidence>
<evidence type="ECO:0000256" key="6">
    <source>
        <dbReference type="ARBA" id="ARBA00022840"/>
    </source>
</evidence>
<dbReference type="EMBL" id="CABVPU010000016">
    <property type="protein sequence ID" value="VWB91246.1"/>
    <property type="molecule type" value="Genomic_DNA"/>
</dbReference>
<name>A0A6P2N3Z4_BURL3</name>
<dbReference type="InterPro" id="IPR050166">
    <property type="entry name" value="ABC_transporter_ATP-bind"/>
</dbReference>
<evidence type="ECO:0000256" key="2">
    <source>
        <dbReference type="ARBA" id="ARBA00022448"/>
    </source>
</evidence>
<dbReference type="PROSITE" id="PS50893">
    <property type="entry name" value="ABC_TRANSPORTER_2"/>
    <property type="match status" value="1"/>
</dbReference>
<keyword evidence="4" id="KW-0997">Cell inner membrane</keyword>
<dbReference type="Proteomes" id="UP000494174">
    <property type="component" value="Unassembled WGS sequence"/>
</dbReference>
<keyword evidence="3" id="KW-1003">Cell membrane</keyword>
<protein>
    <submittedName>
        <fullName evidence="8">ABC transporter</fullName>
    </submittedName>
</protein>
<dbReference type="PROSITE" id="PS00211">
    <property type="entry name" value="ABC_TRANSPORTER_1"/>
    <property type="match status" value="1"/>
</dbReference>
<dbReference type="GO" id="GO:0005524">
    <property type="term" value="F:ATP binding"/>
    <property type="evidence" value="ECO:0007669"/>
    <property type="project" value="UniProtKB-KW"/>
</dbReference>
<keyword evidence="6" id="KW-0067">ATP-binding</keyword>
<evidence type="ECO:0000256" key="5">
    <source>
        <dbReference type="ARBA" id="ARBA00022741"/>
    </source>
</evidence>
<dbReference type="Pfam" id="PF00005">
    <property type="entry name" value="ABC_tran"/>
    <property type="match status" value="1"/>
</dbReference>
<dbReference type="RefSeq" id="WP_174970121.1">
    <property type="nucleotide sequence ID" value="NZ_CABVPS010000036.1"/>
</dbReference>
<keyword evidence="4" id="KW-0472">Membrane</keyword>
<evidence type="ECO:0000256" key="4">
    <source>
        <dbReference type="ARBA" id="ARBA00022519"/>
    </source>
</evidence>
<dbReference type="GO" id="GO:0016887">
    <property type="term" value="F:ATP hydrolysis activity"/>
    <property type="evidence" value="ECO:0007669"/>
    <property type="project" value="InterPro"/>
</dbReference>